<dbReference type="Proteomes" id="UP000681722">
    <property type="component" value="Unassembled WGS sequence"/>
</dbReference>
<comment type="caution">
    <text evidence="1">The sequence shown here is derived from an EMBL/GenBank/DDBJ whole genome shotgun (WGS) entry which is preliminary data.</text>
</comment>
<dbReference type="EMBL" id="CAJNOQ010005677">
    <property type="protein sequence ID" value="CAF1107612.1"/>
    <property type="molecule type" value="Genomic_DNA"/>
</dbReference>
<evidence type="ECO:0000313" key="2">
    <source>
        <dbReference type="EMBL" id="CAF3872209.1"/>
    </source>
</evidence>
<dbReference type="Proteomes" id="UP000663829">
    <property type="component" value="Unassembled WGS sequence"/>
</dbReference>
<reference evidence="1" key="1">
    <citation type="submission" date="2021-02" db="EMBL/GenBank/DDBJ databases">
        <authorList>
            <person name="Nowell W R."/>
        </authorList>
    </citation>
    <scope>NUCLEOTIDE SEQUENCE</scope>
</reference>
<name>A0A814PLL6_9BILA</name>
<gene>
    <name evidence="1" type="ORF">GPM918_LOCUS19070</name>
    <name evidence="2" type="ORF">SRO942_LOCUS19067</name>
</gene>
<evidence type="ECO:0000313" key="1">
    <source>
        <dbReference type="EMBL" id="CAF1107612.1"/>
    </source>
</evidence>
<evidence type="ECO:0000313" key="3">
    <source>
        <dbReference type="Proteomes" id="UP000663829"/>
    </source>
</evidence>
<sequence length="260" mass="30793">MADDRSNCQLCGLDICATALNQLIKRDPPQIQLSINNAFEQIDQYFLEYEKKTEFGYHNKTQAEYSPMDETPNHLKSIRCRLLNMFIQSTIYLLYDLKYLSKSDMSELITSNDSGNFIKAHFENDYKLLGTIISNHDDFHIWIAKILEHLIEIQDENKINGMLTTNENVRHFETYFTRNIVFPNLKSLSDDINQYRIIVRFYLKIFSALLENPSRRLDFGTVINNFLSALKLQLVNNHFWRYRKQKRFLLTVGDYEEAYI</sequence>
<accession>A0A814PLL6</accession>
<keyword evidence="3" id="KW-1185">Reference proteome</keyword>
<protein>
    <submittedName>
        <fullName evidence="1">Uncharacterized protein</fullName>
    </submittedName>
</protein>
<organism evidence="1 3">
    <name type="scientific">Didymodactylos carnosus</name>
    <dbReference type="NCBI Taxonomy" id="1234261"/>
    <lineage>
        <taxon>Eukaryota</taxon>
        <taxon>Metazoa</taxon>
        <taxon>Spiralia</taxon>
        <taxon>Gnathifera</taxon>
        <taxon>Rotifera</taxon>
        <taxon>Eurotatoria</taxon>
        <taxon>Bdelloidea</taxon>
        <taxon>Philodinida</taxon>
        <taxon>Philodinidae</taxon>
        <taxon>Didymodactylos</taxon>
    </lineage>
</organism>
<dbReference type="OrthoDB" id="2423195at2759"/>
<dbReference type="EMBL" id="CAJOBC010005677">
    <property type="protein sequence ID" value="CAF3872209.1"/>
    <property type="molecule type" value="Genomic_DNA"/>
</dbReference>
<proteinExistence type="predicted"/>
<dbReference type="AlphaFoldDB" id="A0A814PLL6"/>